<evidence type="ECO:0000313" key="2">
    <source>
        <dbReference type="EMBL" id="KER02186.1"/>
    </source>
</evidence>
<dbReference type="Proteomes" id="UP000028002">
    <property type="component" value="Unassembled WGS sequence"/>
</dbReference>
<dbReference type="Pfam" id="PF13612">
    <property type="entry name" value="DDE_Tnp_1_3"/>
    <property type="match status" value="1"/>
</dbReference>
<dbReference type="PATRIC" id="fig|1393735.3.peg.3249"/>
<evidence type="ECO:0000259" key="1">
    <source>
        <dbReference type="Pfam" id="PF13612"/>
    </source>
</evidence>
<proteinExistence type="predicted"/>
<feature type="domain" description="Transposase DDE" evidence="1">
    <location>
        <begin position="46"/>
        <end position="125"/>
    </location>
</feature>
<evidence type="ECO:0000313" key="3">
    <source>
        <dbReference type="Proteomes" id="UP000028002"/>
    </source>
</evidence>
<name>A0A081RU33_PHOTE</name>
<comment type="caution">
    <text evidence="2">The sequence shown here is derived from an EMBL/GenBank/DDBJ whole genome shotgun (WGS) entry which is preliminary data.</text>
</comment>
<dbReference type="EMBL" id="JGVH01000055">
    <property type="protein sequence ID" value="KER02186.1"/>
    <property type="molecule type" value="Genomic_DNA"/>
</dbReference>
<organism evidence="2 3">
    <name type="scientific">Photorhabdus temperata subsp. temperata Meg1</name>
    <dbReference type="NCBI Taxonomy" id="1393735"/>
    <lineage>
        <taxon>Bacteria</taxon>
        <taxon>Pseudomonadati</taxon>
        <taxon>Pseudomonadota</taxon>
        <taxon>Gammaproteobacteria</taxon>
        <taxon>Enterobacterales</taxon>
        <taxon>Morganellaceae</taxon>
        <taxon>Photorhabdus</taxon>
    </lineage>
</organism>
<protein>
    <submittedName>
        <fullName evidence="2">Transposase DDE</fullName>
    </submittedName>
</protein>
<dbReference type="InterPro" id="IPR025668">
    <property type="entry name" value="Tnp_DDE_dom"/>
</dbReference>
<sequence>MPLCSYLTQLKGKPTGIAFIDSTSLRVCHNIRIPRHKVFAGIAKRELTTELTGSLYGDKGYLSQELADDLGKTGVTFVTQKRRNMKARLLAEWDKIMLSRRFIIETINGQLKTVSQIEHSRHRSIKGFMLTVLGGLIAYCLKWKKPSLKIFYSEDDFSVTA</sequence>
<dbReference type="AlphaFoldDB" id="A0A081RU33"/>
<accession>A0A081RU33</accession>
<gene>
    <name evidence="2" type="ORF">MEG1DRAFT_03184</name>
</gene>
<reference evidence="2 3" key="1">
    <citation type="submission" date="2014-03" db="EMBL/GenBank/DDBJ databases">
        <title>Draft Genome of Photorhabdus temperata Meg1.</title>
        <authorList>
            <person name="Hurst S.G.IV."/>
            <person name="Morris K."/>
            <person name="Thomas K."/>
            <person name="Tisa L.S."/>
        </authorList>
    </citation>
    <scope>NUCLEOTIDE SEQUENCE [LARGE SCALE GENOMIC DNA]</scope>
    <source>
        <strain evidence="2 3">Meg1</strain>
    </source>
</reference>